<dbReference type="GO" id="GO:0034058">
    <property type="term" value="P:endosomal vesicle fusion"/>
    <property type="evidence" value="ECO:0007669"/>
    <property type="project" value="TreeGrafter"/>
</dbReference>
<dbReference type="GO" id="GO:0006886">
    <property type="term" value="P:intracellular protein transport"/>
    <property type="evidence" value="ECO:0007669"/>
    <property type="project" value="UniProtKB-UniRule"/>
</dbReference>
<dbReference type="Pfam" id="PF10366">
    <property type="entry name" value="Vps39_1"/>
    <property type="match status" value="1"/>
</dbReference>
<dbReference type="GO" id="GO:0006914">
    <property type="term" value="P:autophagy"/>
    <property type="evidence" value="ECO:0007669"/>
    <property type="project" value="TreeGrafter"/>
</dbReference>
<name>A0A835KB82_9ROSI</name>
<dbReference type="InterPro" id="IPR019453">
    <property type="entry name" value="VPS39/TGFA1_Znf"/>
</dbReference>
<evidence type="ECO:0000259" key="3">
    <source>
        <dbReference type="PROSITE" id="PS50219"/>
    </source>
</evidence>
<evidence type="ECO:0000313" key="5">
    <source>
        <dbReference type="Proteomes" id="UP000657918"/>
    </source>
</evidence>
<feature type="domain" description="CNH" evidence="3">
    <location>
        <begin position="28"/>
        <end position="365"/>
    </location>
</feature>
<dbReference type="InterPro" id="IPR001180">
    <property type="entry name" value="CNH_dom"/>
</dbReference>
<evidence type="ECO:0000256" key="2">
    <source>
        <dbReference type="SAM" id="MobiDB-lite"/>
    </source>
</evidence>
<dbReference type="GO" id="GO:0005737">
    <property type="term" value="C:cytoplasm"/>
    <property type="evidence" value="ECO:0007669"/>
    <property type="project" value="TreeGrafter"/>
</dbReference>
<keyword evidence="5" id="KW-1185">Reference proteome</keyword>
<sequence length="994" mass="110188">MATTNTDTTTSRTVIEPLLTFDPTLHSHTPIKSIATNSQSFIYLGTSSGSLLLLSINSDTPNDKTPSTKDPNSTLDDPNSTLDFDVPFRNVSFIKSISVGDSAVETVLLLDEIGKVIVLSDGLLFLTDSGLVQPVKKLGFLKGVSLITKRVKSSESECSDLSGFSSLEGSSASSRILSRLGGGVRGNGVKDFVQKSEGDYVFAVVAGKKLMLIELRVVPNDKEVDLLVLKEMQCIDGAKTIVWINDSIIVGTVIGYSLFSCITGQSGVIFTLPDVSSLPFLKLLWKEKKVLLVVDNVGIIVDEHGQPVGGSLVFRKGPDSVGELASYVMVVRDGKIELYHKKSGDCVQTVSFGSEGFGPCIVADEESGNGKLVAVATPTKVIFYRRVPIEEQIKDLLRKKNFKEAVSLVEELKSDGEISNEMLSFVHAQIGFLLLFDLHFEEAVNHFLQSETMQPSEVFPFIMRDPNRWSLLVPRNRYWGLHPPPAPLEDVVDDGLMAIQRAIFLKKAGVDTTVNEDFLLNPPTRADLLELAIKNMSRSLPPIVTTDILRALNRIDDMEKLASSGNSCIVEELETLLDESGHLRTLAFLYASKGMSSKALTIWRILAKNYSSGLWKDPALEHELPDGNTNVISGTEVAATEASKILEELCDQDLVLQHLGWIADVNPVLTVQVLTSEKRVDQLSPDEVIASIDPKKVEILQRYLQWLIEDQESCDTQFHTLYALSLAKSAIETFEVESTSQGPYDGRLEETAISDLGGNSIFQSPVRDRLQIFLQSSDLYDPEEVLDLIEGSELWLEKAILYRKLGQETLVLQILALKLEDSEAAEQYCAEIGRPDAYMQLLDMYLDPQNGKEPMFNAAVRLLHNHGESLDPLQVLETLSPDMPLQLASDTILRMLRARLHHHRQGQIVHNLSRALNVDAKLARLEERSRHVQINDESLCDSCHARLGTKLFAMYPDDTVVCYKCFRRLGESTSVTGRDFKRDPLIKPSWLVTR</sequence>
<feature type="repeat" description="CHCR" evidence="1">
    <location>
        <begin position="673"/>
        <end position="854"/>
    </location>
</feature>
<reference evidence="4 5" key="1">
    <citation type="submission" date="2020-10" db="EMBL/GenBank/DDBJ databases">
        <title>Plant Genome Project.</title>
        <authorList>
            <person name="Zhang R.-G."/>
        </authorList>
    </citation>
    <scope>NUCLEOTIDE SEQUENCE [LARGE SCALE GENOMIC DNA]</scope>
    <source>
        <strain evidence="4">FAFU-HL-1</strain>
        <tissue evidence="4">Leaf</tissue>
    </source>
</reference>
<dbReference type="PANTHER" id="PTHR12894">
    <property type="entry name" value="CNH DOMAIN CONTAINING"/>
    <property type="match status" value="1"/>
</dbReference>
<protein>
    <recommendedName>
        <fullName evidence="3">CNH domain-containing protein</fullName>
    </recommendedName>
</protein>
<dbReference type="InterPro" id="IPR019452">
    <property type="entry name" value="VPS39/TGF_beta_rcpt-assoc_1"/>
</dbReference>
<evidence type="ECO:0000256" key="1">
    <source>
        <dbReference type="PROSITE-ProRule" id="PRU01006"/>
    </source>
</evidence>
<feature type="region of interest" description="Disordered" evidence="2">
    <location>
        <begin position="60"/>
        <end position="79"/>
    </location>
</feature>
<dbReference type="EMBL" id="JADGMS010000003">
    <property type="protein sequence ID" value="KAF9686004.1"/>
    <property type="molecule type" value="Genomic_DNA"/>
</dbReference>
<dbReference type="GO" id="GO:0016020">
    <property type="term" value="C:membrane"/>
    <property type="evidence" value="ECO:0007669"/>
    <property type="project" value="TreeGrafter"/>
</dbReference>
<dbReference type="PANTHER" id="PTHR12894:SF43">
    <property type="entry name" value="VACUOLAR SORTING PROTEIN 3"/>
    <property type="match status" value="1"/>
</dbReference>
<proteinExistence type="predicted"/>
<dbReference type="OrthoDB" id="10258882at2759"/>
<dbReference type="Proteomes" id="UP000657918">
    <property type="component" value="Unassembled WGS sequence"/>
</dbReference>
<gene>
    <name evidence="4" type="ORF">SADUNF_Sadunf03G0113400</name>
</gene>
<evidence type="ECO:0000313" key="4">
    <source>
        <dbReference type="EMBL" id="KAF9686004.1"/>
    </source>
</evidence>
<dbReference type="InterPro" id="IPR000547">
    <property type="entry name" value="Clathrin_H-chain/VPS_repeat"/>
</dbReference>
<dbReference type="Pfam" id="PF10367">
    <property type="entry name" value="zf-Vps39_C"/>
    <property type="match status" value="1"/>
</dbReference>
<dbReference type="PROSITE" id="PS50219">
    <property type="entry name" value="CNH"/>
    <property type="match status" value="1"/>
</dbReference>
<dbReference type="PROSITE" id="PS50236">
    <property type="entry name" value="CHCR"/>
    <property type="match status" value="1"/>
</dbReference>
<comment type="caution">
    <text evidence="4">The sequence shown here is derived from an EMBL/GenBank/DDBJ whole genome shotgun (WGS) entry which is preliminary data.</text>
</comment>
<dbReference type="AlphaFoldDB" id="A0A835KB82"/>
<accession>A0A835KB82</accession>
<dbReference type="InterPro" id="IPR032914">
    <property type="entry name" value="Vam6/VPS39/TRAP1"/>
</dbReference>
<organism evidence="4 5">
    <name type="scientific">Salix dunnii</name>
    <dbReference type="NCBI Taxonomy" id="1413687"/>
    <lineage>
        <taxon>Eukaryota</taxon>
        <taxon>Viridiplantae</taxon>
        <taxon>Streptophyta</taxon>
        <taxon>Embryophyta</taxon>
        <taxon>Tracheophyta</taxon>
        <taxon>Spermatophyta</taxon>
        <taxon>Magnoliopsida</taxon>
        <taxon>eudicotyledons</taxon>
        <taxon>Gunneridae</taxon>
        <taxon>Pentapetalae</taxon>
        <taxon>rosids</taxon>
        <taxon>fabids</taxon>
        <taxon>Malpighiales</taxon>
        <taxon>Salicaceae</taxon>
        <taxon>Saliceae</taxon>
        <taxon>Salix</taxon>
    </lineage>
</organism>